<evidence type="ECO:0000256" key="1">
    <source>
        <dbReference type="SAM" id="SignalP"/>
    </source>
</evidence>
<dbReference type="RefSeq" id="WP_189574554.1">
    <property type="nucleotide sequence ID" value="NZ_BMXU01000001.1"/>
</dbReference>
<protein>
    <submittedName>
        <fullName evidence="2">YbjN domain-containing protein</fullName>
    </submittedName>
</protein>
<organism evidence="2 3">
    <name type="scientific">Parvularcula lutaonensis</name>
    <dbReference type="NCBI Taxonomy" id="491923"/>
    <lineage>
        <taxon>Bacteria</taxon>
        <taxon>Pseudomonadati</taxon>
        <taxon>Pseudomonadota</taxon>
        <taxon>Alphaproteobacteria</taxon>
        <taxon>Parvularculales</taxon>
        <taxon>Parvularculaceae</taxon>
        <taxon>Parvularcula</taxon>
    </lineage>
</organism>
<sequence>MKQLLLAGIALFTGLGLASAQSNALGTSGKIRNPSAPLTSLHAEALIPVLSQMGLDYEGATLPGGEKVLLVQASDGTRFQITPMACDRSNRCRGMHIVTMFATDVDRRTVQAFNDRYAFVSAGMSDERLAYLSRYELADFGMPRGNVAVSIEVFLETADLFEEHLAAATRDLKQAPHGSDLSANGLNMAGLMRSVSTGFAPREVVPHGHAISFEETLDIVETFARAEKIYPGRIVNNLDN</sequence>
<dbReference type="Pfam" id="PF10722">
    <property type="entry name" value="YbjN"/>
    <property type="match status" value="1"/>
</dbReference>
<reference evidence="3" key="1">
    <citation type="journal article" date="2019" name="Int. J. Syst. Evol. Microbiol.">
        <title>The Global Catalogue of Microorganisms (GCM) 10K type strain sequencing project: providing services to taxonomists for standard genome sequencing and annotation.</title>
        <authorList>
            <consortium name="The Broad Institute Genomics Platform"/>
            <consortium name="The Broad Institute Genome Sequencing Center for Infectious Disease"/>
            <person name="Wu L."/>
            <person name="Ma J."/>
        </authorList>
    </citation>
    <scope>NUCLEOTIDE SEQUENCE [LARGE SCALE GENOMIC DNA]</scope>
    <source>
        <strain evidence="3">KCTC 22245</strain>
    </source>
</reference>
<feature type="chain" id="PRO_5047184776" evidence="1">
    <location>
        <begin position="21"/>
        <end position="240"/>
    </location>
</feature>
<dbReference type="InterPro" id="IPR019660">
    <property type="entry name" value="Put_sensory_transdc_reg_YbjN"/>
</dbReference>
<accession>A0ABV7M9R7</accession>
<proteinExistence type="predicted"/>
<evidence type="ECO:0000313" key="3">
    <source>
        <dbReference type="Proteomes" id="UP001595607"/>
    </source>
</evidence>
<gene>
    <name evidence="2" type="ORF">ACFONP_05445</name>
</gene>
<evidence type="ECO:0000313" key="2">
    <source>
        <dbReference type="EMBL" id="MFC3302174.1"/>
    </source>
</evidence>
<name>A0ABV7M9R7_9PROT</name>
<dbReference type="Proteomes" id="UP001595607">
    <property type="component" value="Unassembled WGS sequence"/>
</dbReference>
<keyword evidence="3" id="KW-1185">Reference proteome</keyword>
<keyword evidence="1" id="KW-0732">Signal</keyword>
<feature type="signal peptide" evidence="1">
    <location>
        <begin position="1"/>
        <end position="20"/>
    </location>
</feature>
<dbReference type="EMBL" id="JBHRVA010000002">
    <property type="protein sequence ID" value="MFC3302174.1"/>
    <property type="molecule type" value="Genomic_DNA"/>
</dbReference>
<comment type="caution">
    <text evidence="2">The sequence shown here is derived from an EMBL/GenBank/DDBJ whole genome shotgun (WGS) entry which is preliminary data.</text>
</comment>